<evidence type="ECO:0000256" key="1">
    <source>
        <dbReference type="SAM" id="MobiDB-lite"/>
    </source>
</evidence>
<proteinExistence type="predicted"/>
<comment type="caution">
    <text evidence="3">The sequence shown here is derived from an EMBL/GenBank/DDBJ whole genome shotgun (WGS) entry which is preliminary data.</text>
</comment>
<organism evidence="3 4">
    <name type="scientific">Popillia japonica</name>
    <name type="common">Japanese beetle</name>
    <dbReference type="NCBI Taxonomy" id="7064"/>
    <lineage>
        <taxon>Eukaryota</taxon>
        <taxon>Metazoa</taxon>
        <taxon>Ecdysozoa</taxon>
        <taxon>Arthropoda</taxon>
        <taxon>Hexapoda</taxon>
        <taxon>Insecta</taxon>
        <taxon>Pterygota</taxon>
        <taxon>Neoptera</taxon>
        <taxon>Endopterygota</taxon>
        <taxon>Coleoptera</taxon>
        <taxon>Polyphaga</taxon>
        <taxon>Scarabaeiformia</taxon>
        <taxon>Scarabaeidae</taxon>
        <taxon>Rutelinae</taxon>
        <taxon>Popillia</taxon>
    </lineage>
</organism>
<protein>
    <submittedName>
        <fullName evidence="3">Uncharacterized protein</fullName>
    </submittedName>
</protein>
<keyword evidence="4" id="KW-1185">Reference proteome</keyword>
<evidence type="ECO:0000313" key="3">
    <source>
        <dbReference type="EMBL" id="KAK9739507.1"/>
    </source>
</evidence>
<reference evidence="3 4" key="1">
    <citation type="journal article" date="2024" name="BMC Genomics">
        <title>De novo assembly and annotation of Popillia japonica's genome with initial clues to its potential as an invasive pest.</title>
        <authorList>
            <person name="Cucini C."/>
            <person name="Boschi S."/>
            <person name="Funari R."/>
            <person name="Cardaioli E."/>
            <person name="Iannotti N."/>
            <person name="Marturano G."/>
            <person name="Paoli F."/>
            <person name="Bruttini M."/>
            <person name="Carapelli A."/>
            <person name="Frati F."/>
            <person name="Nardi F."/>
        </authorList>
    </citation>
    <scope>NUCLEOTIDE SEQUENCE [LARGE SCALE GENOMIC DNA]</scope>
    <source>
        <strain evidence="3">DMR45628</strain>
    </source>
</reference>
<keyword evidence="2" id="KW-0732">Signal</keyword>
<feature type="chain" id="PRO_5043889638" evidence="2">
    <location>
        <begin position="22"/>
        <end position="446"/>
    </location>
</feature>
<evidence type="ECO:0000256" key="2">
    <source>
        <dbReference type="SAM" id="SignalP"/>
    </source>
</evidence>
<dbReference type="AlphaFoldDB" id="A0AAW1M0Q0"/>
<gene>
    <name evidence="3" type="ORF">QE152_g8972</name>
</gene>
<feature type="signal peptide" evidence="2">
    <location>
        <begin position="1"/>
        <end position="21"/>
    </location>
</feature>
<dbReference type="Proteomes" id="UP001458880">
    <property type="component" value="Unassembled WGS sequence"/>
</dbReference>
<sequence>MQSSPEVMSFLSLAILERTSASVIRPTPNDGNQPNNNGGEVVLVRYAREKRKANPLTMSPGSFNSMPFRSMCPGIRDDALLSLTPGSFNSMPFRSSVISEPTASHGEHEVQFIIGVRFRIAESGGARIRYGELESDSGSQNPVAPEFDMAIFAKQFKLFCTTMTPTMSRVISEPIARHGEYEVQFIIGVRFRIAESGGARIRYGAKQFQSFCTFRIAESGGARIRYGAKQFQSFCTTMTPTTTQPSKPDTFSRNIYEDTDDFLETLQAYLAEKKLSSEGLISEISKHLSGEASSREQFSCERRTDKMHQMLYGEPPKSDERGLEFIWWKRRLCQRLYPDWTEDNIVHRYCSINKLRAACIDIDELFHDTKRKNYLTPSSNSTSIKNKPSRLRILPASKINQNRPHQASGRYRSAATAQRNIGTPTARCKNRSWGRTADWPQSGSRS</sequence>
<name>A0AAW1M0Q0_POPJA</name>
<accession>A0AAW1M0Q0</accession>
<evidence type="ECO:0000313" key="4">
    <source>
        <dbReference type="Proteomes" id="UP001458880"/>
    </source>
</evidence>
<dbReference type="EMBL" id="JASPKY010000074">
    <property type="protein sequence ID" value="KAK9739507.1"/>
    <property type="molecule type" value="Genomic_DNA"/>
</dbReference>
<feature type="region of interest" description="Disordered" evidence="1">
    <location>
        <begin position="400"/>
        <end position="446"/>
    </location>
</feature>